<sequence length="136" mass="15095">MVPVRLLVWDLHGPHYGWNSEVHRSMFRKTALIFVADLKTLQLFEIQCLLNGPASENVSAERVLVGNKADAAAPANNEEAEAFATANGLTYFEASAKDHESVDAVLRHILLSVMDKLEPNLTRFGPPPERSRCVLQ</sequence>
<dbReference type="InterPro" id="IPR027417">
    <property type="entry name" value="P-loop_NTPase"/>
</dbReference>
<dbReference type="GO" id="GO:0005525">
    <property type="term" value="F:GTP binding"/>
    <property type="evidence" value="ECO:0007669"/>
    <property type="project" value="InterPro"/>
</dbReference>
<evidence type="ECO:0000313" key="1">
    <source>
        <dbReference type="EMBL" id="CAE7872120.1"/>
    </source>
</evidence>
<dbReference type="InterPro" id="IPR001806">
    <property type="entry name" value="Small_GTPase"/>
</dbReference>
<proteinExistence type="predicted"/>
<dbReference type="OrthoDB" id="415503at2759"/>
<reference evidence="1" key="1">
    <citation type="submission" date="2021-02" db="EMBL/GenBank/DDBJ databases">
        <authorList>
            <person name="Dougan E. K."/>
            <person name="Rhodes N."/>
            <person name="Thang M."/>
            <person name="Chan C."/>
        </authorList>
    </citation>
    <scope>NUCLEOTIDE SEQUENCE</scope>
</reference>
<keyword evidence="2" id="KW-1185">Reference proteome</keyword>
<protein>
    <submittedName>
        <fullName evidence="1">Rab2B protein</fullName>
    </submittedName>
</protein>
<dbReference type="Pfam" id="PF00071">
    <property type="entry name" value="Ras"/>
    <property type="match status" value="1"/>
</dbReference>
<dbReference type="Gene3D" id="3.40.50.300">
    <property type="entry name" value="P-loop containing nucleotide triphosphate hydrolases"/>
    <property type="match status" value="1"/>
</dbReference>
<dbReference type="SUPFAM" id="SSF52540">
    <property type="entry name" value="P-loop containing nucleoside triphosphate hydrolases"/>
    <property type="match status" value="1"/>
</dbReference>
<dbReference type="Proteomes" id="UP000601435">
    <property type="component" value="Unassembled WGS sequence"/>
</dbReference>
<dbReference type="AlphaFoldDB" id="A0A813APW1"/>
<accession>A0A813APW1</accession>
<name>A0A813APW1_9DINO</name>
<gene>
    <name evidence="1" type="primary">rab2B</name>
    <name evidence="1" type="ORF">SNEC2469_LOCUS28227</name>
</gene>
<dbReference type="GO" id="GO:0003924">
    <property type="term" value="F:GTPase activity"/>
    <property type="evidence" value="ECO:0007669"/>
    <property type="project" value="InterPro"/>
</dbReference>
<evidence type="ECO:0000313" key="2">
    <source>
        <dbReference type="Proteomes" id="UP000601435"/>
    </source>
</evidence>
<dbReference type="EMBL" id="CAJNJA010060917">
    <property type="protein sequence ID" value="CAE7872120.1"/>
    <property type="molecule type" value="Genomic_DNA"/>
</dbReference>
<comment type="caution">
    <text evidence="1">The sequence shown here is derived from an EMBL/GenBank/DDBJ whole genome shotgun (WGS) entry which is preliminary data.</text>
</comment>
<organism evidence="1 2">
    <name type="scientific">Symbiodinium necroappetens</name>
    <dbReference type="NCBI Taxonomy" id="1628268"/>
    <lineage>
        <taxon>Eukaryota</taxon>
        <taxon>Sar</taxon>
        <taxon>Alveolata</taxon>
        <taxon>Dinophyceae</taxon>
        <taxon>Suessiales</taxon>
        <taxon>Symbiodiniaceae</taxon>
        <taxon>Symbiodinium</taxon>
    </lineage>
</organism>